<sequence length="803" mass="85387">MEDEQWEGAEEEGVEEGGGAHEEGEDEEEAEDEEDFEQVPFSNEALILEVQKLPYLYNHFLPNYPATNRRPLWRKVSRRFLEEHVDGKFCMETFQRLRRNRRKSKKTQSKGNKSGSKGRGPLTNFKAAPLGFLDDLEAEANMFRESNLVVGPAPVNDRLPAAVEAHSLVVEPYQDPGPAPQPAAAASCCAQIAEAVERRDQELGLREPPQDGLLQSPRHGAASVGQGSPLVLTPKGLRMRLARESRELQQRGQPGDEFDGDADFAPPPAAYRVNVTVRERRRPNPAPEPELQPQPARRTSSRQRRAPDTYSLSGSGSDSSFSGTGTTRKRKRAGRAAPKRMTAIPEEEVADGASGDGELLDDGGDQHGYAQRPEGTSLQTFTRDSPSMHRSQQDGDDSFQDTQDTPVSRRVGRSPGPTGAYRTPGRSGTSVLSTPTSGRAGGQLMRSVSLVPHRLQQSSGESRTPRRSSPLSARQVPHGAVQPDGLSPHASPGQGRVSPFREFMLSPTRSPDGVLRRQTPRGGGQHPLGEPEDAERIGGSFGLGGVRGGVPRRRRGGLGFGGDRVVGGRVGLGSDRGGAGLGGDRGGAGLGGDRGGAGLGGDRGGAGLGGDRGGAGLGGDRGAAAGRGRGGFGVAGEGVGGGRGRGGAGLGGERRGGAGRGRGGGVAAVARGLGRGGAAQAPDRRARQEQLAMQRERAWEERRMAERAVAGAHIAAHRANRLREEAEDDPDPVGARENPEMALLNNFLVARNQQPAEPDGFHHFGMLQAWTLRQLPPRSAGRVMLSLGEVLAAEFERHFVDQE</sequence>
<feature type="region of interest" description="Disordered" evidence="1">
    <location>
        <begin position="282"/>
        <end position="587"/>
    </location>
</feature>
<feature type="compositionally biased region" description="Acidic residues" evidence="1">
    <location>
        <begin position="23"/>
        <end position="37"/>
    </location>
</feature>
<feature type="region of interest" description="Disordered" evidence="1">
    <location>
        <begin position="632"/>
        <end position="665"/>
    </location>
</feature>
<gene>
    <name evidence="3" type="ORF">KUF71_014538</name>
</gene>
<dbReference type="InterPro" id="IPR006578">
    <property type="entry name" value="MADF-dom"/>
</dbReference>
<dbReference type="GO" id="GO:0005581">
    <property type="term" value="C:collagen trimer"/>
    <property type="evidence" value="ECO:0007669"/>
    <property type="project" value="UniProtKB-KW"/>
</dbReference>
<dbReference type="AlphaFoldDB" id="A0AAE1HRR4"/>
<organism evidence="3 4">
    <name type="scientific">Frankliniella fusca</name>
    <dbReference type="NCBI Taxonomy" id="407009"/>
    <lineage>
        <taxon>Eukaryota</taxon>
        <taxon>Metazoa</taxon>
        <taxon>Ecdysozoa</taxon>
        <taxon>Arthropoda</taxon>
        <taxon>Hexapoda</taxon>
        <taxon>Insecta</taxon>
        <taxon>Pterygota</taxon>
        <taxon>Neoptera</taxon>
        <taxon>Paraneoptera</taxon>
        <taxon>Thysanoptera</taxon>
        <taxon>Terebrantia</taxon>
        <taxon>Thripoidea</taxon>
        <taxon>Thripidae</taxon>
        <taxon>Frankliniella</taxon>
    </lineage>
</organism>
<accession>A0AAE1HRR4</accession>
<evidence type="ECO:0000313" key="4">
    <source>
        <dbReference type="Proteomes" id="UP001219518"/>
    </source>
</evidence>
<feature type="compositionally biased region" description="Gly residues" evidence="1">
    <location>
        <begin position="539"/>
        <end position="548"/>
    </location>
</feature>
<keyword evidence="4" id="KW-1185">Reference proteome</keyword>
<feature type="compositionally biased region" description="Acidic residues" evidence="1">
    <location>
        <begin position="1"/>
        <end position="15"/>
    </location>
</feature>
<evidence type="ECO:0000259" key="2">
    <source>
        <dbReference type="Pfam" id="PF10545"/>
    </source>
</evidence>
<evidence type="ECO:0000313" key="3">
    <source>
        <dbReference type="EMBL" id="KAK3926289.1"/>
    </source>
</evidence>
<feature type="region of interest" description="Disordered" evidence="1">
    <location>
        <begin position="99"/>
        <end position="123"/>
    </location>
</feature>
<feature type="compositionally biased region" description="Polar residues" evidence="1">
    <location>
        <begin position="426"/>
        <end position="437"/>
    </location>
</feature>
<name>A0AAE1HRR4_9NEOP</name>
<feature type="compositionally biased region" description="Polar residues" evidence="1">
    <location>
        <begin position="455"/>
        <end position="472"/>
    </location>
</feature>
<comment type="caution">
    <text evidence="3">The sequence shown here is derived from an EMBL/GenBank/DDBJ whole genome shotgun (WGS) entry which is preliminary data.</text>
</comment>
<feature type="domain" description="MADF" evidence="2">
    <location>
        <begin position="46"/>
        <end position="113"/>
    </location>
</feature>
<feature type="region of interest" description="Disordered" evidence="1">
    <location>
        <begin position="199"/>
        <end position="269"/>
    </location>
</feature>
<feature type="region of interest" description="Disordered" evidence="1">
    <location>
        <begin position="1"/>
        <end position="37"/>
    </location>
</feature>
<feature type="compositionally biased region" description="Polar residues" evidence="1">
    <location>
        <begin position="374"/>
        <end position="390"/>
    </location>
</feature>
<dbReference type="Proteomes" id="UP001219518">
    <property type="component" value="Unassembled WGS sequence"/>
</dbReference>
<dbReference type="EMBL" id="JAHWGI010001244">
    <property type="protein sequence ID" value="KAK3926289.1"/>
    <property type="molecule type" value="Genomic_DNA"/>
</dbReference>
<feature type="compositionally biased region" description="Gly residues" evidence="1">
    <location>
        <begin position="557"/>
        <end position="587"/>
    </location>
</feature>
<protein>
    <submittedName>
        <fullName evidence="3">Collagen alpha-5(VI) chain</fullName>
    </submittedName>
</protein>
<feature type="compositionally biased region" description="Gly residues" evidence="1">
    <location>
        <begin position="632"/>
        <end position="651"/>
    </location>
</feature>
<keyword evidence="3" id="KW-0176">Collagen</keyword>
<feature type="compositionally biased region" description="Basic and acidic residues" evidence="1">
    <location>
        <begin position="199"/>
        <end position="209"/>
    </location>
</feature>
<feature type="compositionally biased region" description="Basic residues" evidence="1">
    <location>
        <begin position="327"/>
        <end position="338"/>
    </location>
</feature>
<feature type="compositionally biased region" description="Basic residues" evidence="1">
    <location>
        <begin position="99"/>
        <end position="108"/>
    </location>
</feature>
<evidence type="ECO:0000256" key="1">
    <source>
        <dbReference type="SAM" id="MobiDB-lite"/>
    </source>
</evidence>
<reference evidence="3" key="2">
    <citation type="journal article" date="2023" name="BMC Genomics">
        <title>Pest status, molecular evolution, and epigenetic factors derived from the genome assembly of Frankliniella fusca, a thysanopteran phytovirus vector.</title>
        <authorList>
            <person name="Catto M.A."/>
            <person name="Labadie P.E."/>
            <person name="Jacobson A.L."/>
            <person name="Kennedy G.G."/>
            <person name="Srinivasan R."/>
            <person name="Hunt B.G."/>
        </authorList>
    </citation>
    <scope>NUCLEOTIDE SEQUENCE</scope>
    <source>
        <strain evidence="3">PL_HMW_Pooled</strain>
    </source>
</reference>
<reference evidence="3" key="1">
    <citation type="submission" date="2021-07" db="EMBL/GenBank/DDBJ databases">
        <authorList>
            <person name="Catto M.A."/>
            <person name="Jacobson A."/>
            <person name="Kennedy G."/>
            <person name="Labadie P."/>
            <person name="Hunt B.G."/>
            <person name="Srinivasan R."/>
        </authorList>
    </citation>
    <scope>NUCLEOTIDE SEQUENCE</scope>
    <source>
        <strain evidence="3">PL_HMW_Pooled</strain>
        <tissue evidence="3">Head</tissue>
    </source>
</reference>
<dbReference type="Pfam" id="PF10545">
    <property type="entry name" value="MADF_DNA_bdg"/>
    <property type="match status" value="1"/>
</dbReference>
<proteinExistence type="predicted"/>
<feature type="compositionally biased region" description="Low complexity" evidence="1">
    <location>
        <begin position="309"/>
        <end position="326"/>
    </location>
</feature>